<reference evidence="1 2" key="1">
    <citation type="submission" date="2020-08" db="EMBL/GenBank/DDBJ databases">
        <title>Genomic Encyclopedia of Type Strains, Phase IV (KMG-IV): sequencing the most valuable type-strain genomes for metagenomic binning, comparative biology and taxonomic classification.</title>
        <authorList>
            <person name="Goeker M."/>
        </authorList>
    </citation>
    <scope>NUCLEOTIDE SEQUENCE [LARGE SCALE GENOMIC DNA]</scope>
    <source>
        <strain evidence="1 2">DSM 103462</strain>
    </source>
</reference>
<dbReference type="EMBL" id="JACHFQ010000009">
    <property type="protein sequence ID" value="MBB5227271.1"/>
    <property type="molecule type" value="Genomic_DNA"/>
</dbReference>
<dbReference type="Pfam" id="PF12784">
    <property type="entry name" value="PDDEXK_2"/>
    <property type="match status" value="1"/>
</dbReference>
<dbReference type="InterPro" id="IPR010106">
    <property type="entry name" value="RpnA"/>
</dbReference>
<evidence type="ECO:0000313" key="1">
    <source>
        <dbReference type="EMBL" id="MBB5227271.1"/>
    </source>
</evidence>
<gene>
    <name evidence="1" type="ORF">HNP76_002669</name>
</gene>
<organism evidence="1 2">
    <name type="scientific">Treponema ruminis</name>
    <dbReference type="NCBI Taxonomy" id="744515"/>
    <lineage>
        <taxon>Bacteria</taxon>
        <taxon>Pseudomonadati</taxon>
        <taxon>Spirochaetota</taxon>
        <taxon>Spirochaetia</taxon>
        <taxon>Spirochaetales</taxon>
        <taxon>Treponemataceae</taxon>
        <taxon>Treponema</taxon>
    </lineage>
</organism>
<dbReference type="PANTHER" id="PTHR41317:SF1">
    <property type="entry name" value="PD-(D_E)XK NUCLEASE FAMILY TRANSPOSASE"/>
    <property type="match status" value="1"/>
</dbReference>
<name>A0A7W8GBJ6_9SPIR</name>
<dbReference type="NCBIfam" id="TIGR01784">
    <property type="entry name" value="T_den_put_tspse"/>
    <property type="match status" value="1"/>
</dbReference>
<keyword evidence="2" id="KW-1185">Reference proteome</keyword>
<evidence type="ECO:0000313" key="2">
    <source>
        <dbReference type="Proteomes" id="UP000518887"/>
    </source>
</evidence>
<dbReference type="RefSeq" id="WP_184661342.1">
    <property type="nucleotide sequence ID" value="NZ_CP031518.1"/>
</dbReference>
<comment type="caution">
    <text evidence="1">The sequence shown here is derived from an EMBL/GenBank/DDBJ whole genome shotgun (WGS) entry which is preliminary data.</text>
</comment>
<proteinExistence type="predicted"/>
<sequence length="306" mass="35004">MKKKITKLLNPRLDPNFKAIFTQPTEDSRKALKSFLTAAIGRQVTKVKVIENEPAKEYAEQRGISYDINCTFDDGENAQIELQGFDREYDYGKRAEYYVSRLVSSTLEVGDDWSKVPKAYQISVLNFKYDKDKDEAIHHYTMTDIKDGARLSDTLNIIFIELSKIPPLNEENAEENLPSIVKWCKFLKEADNPEKKDLLNRLVKSEEGIMAAETTLSKLSQERWRWIIQGQIEGRERDIRSGYIAHEQKGLERGRKEGALNTAIANAKNLLRMNLGTPEQIAQAVALPLKQVLALKEEVKDEIDVK</sequence>
<dbReference type="AlphaFoldDB" id="A0A7W8GBJ6"/>
<accession>A0A7W8GBJ6</accession>
<dbReference type="Proteomes" id="UP000518887">
    <property type="component" value="Unassembled WGS sequence"/>
</dbReference>
<dbReference type="PANTHER" id="PTHR41317">
    <property type="entry name" value="PD-(D_E)XK NUCLEASE FAMILY TRANSPOSASE"/>
    <property type="match status" value="1"/>
</dbReference>
<protein>
    <submittedName>
        <fullName evidence="1">Putative transposase/invertase (TIGR01784 family)</fullName>
    </submittedName>
</protein>